<evidence type="ECO:0000259" key="2">
    <source>
        <dbReference type="Pfam" id="PF01814"/>
    </source>
</evidence>
<feature type="region of interest" description="Disordered" evidence="1">
    <location>
        <begin position="1"/>
        <end position="26"/>
    </location>
</feature>
<dbReference type="InterPro" id="IPR012312">
    <property type="entry name" value="Hemerythrin-like"/>
</dbReference>
<dbReference type="KEGG" id="rir:BN877_p0430"/>
<evidence type="ECO:0000313" key="3">
    <source>
        <dbReference type="EMBL" id="CDI12152.1"/>
    </source>
</evidence>
<evidence type="ECO:0000313" key="4">
    <source>
        <dbReference type="Proteomes" id="UP000016944"/>
    </source>
</evidence>
<dbReference type="PATRIC" id="fig|424182.3.peg.5142"/>
<organism evidence="3 4">
    <name type="scientific">Agrobacterium pusense</name>
    <dbReference type="NCBI Taxonomy" id="648995"/>
    <lineage>
        <taxon>Bacteria</taxon>
        <taxon>Pseudomonadati</taxon>
        <taxon>Pseudomonadota</taxon>
        <taxon>Alphaproteobacteria</taxon>
        <taxon>Hyphomicrobiales</taxon>
        <taxon>Rhizobiaceae</taxon>
        <taxon>Rhizobium/Agrobacterium group</taxon>
        <taxon>Agrobacterium</taxon>
    </lineage>
</organism>
<dbReference type="Pfam" id="PF01814">
    <property type="entry name" value="Hemerythrin"/>
    <property type="match status" value="1"/>
</dbReference>
<dbReference type="CDD" id="cd12108">
    <property type="entry name" value="Hr-like"/>
    <property type="match status" value="1"/>
</dbReference>
<dbReference type="AlphaFoldDB" id="U4Q7V9"/>
<evidence type="ECO:0000256" key="1">
    <source>
        <dbReference type="SAM" id="MobiDB-lite"/>
    </source>
</evidence>
<geneLocation type="plasmid" evidence="3 4">
    <name>IRBL74_p</name>
</geneLocation>
<accession>U4Q7V9</accession>
<dbReference type="Gene3D" id="1.20.120.520">
    <property type="entry name" value="nmb1532 protein domain like"/>
    <property type="match status" value="1"/>
</dbReference>
<keyword evidence="3" id="KW-0614">Plasmid</keyword>
<dbReference type="EMBL" id="HG518324">
    <property type="protein sequence ID" value="CDI12152.1"/>
    <property type="molecule type" value="Genomic_DNA"/>
</dbReference>
<dbReference type="RefSeq" id="WP_022557451.1">
    <property type="nucleotide sequence ID" value="NC_022536.1"/>
</dbReference>
<feature type="domain" description="Hemerythrin-like" evidence="2">
    <location>
        <begin position="31"/>
        <end position="175"/>
    </location>
</feature>
<dbReference type="Proteomes" id="UP000016944">
    <property type="component" value="Plasmid IRBL74_p"/>
</dbReference>
<sequence>MTVTLIDETKRPKAPPIPGATEEHRQRGRHLAAMHRIHMRELDRVRSLIIQIETGNAAPTALGAAVDQLQMTQNYKAFGTLCGHECRALTWHHTSEDNDIFPILRANGTYGLRAVLDQLAAEHKIVHELLENLWEKAQAIHANPGPETLAPLRKTFDTLDAVIRSHFGYEETQLEEALGFYNAL</sequence>
<protein>
    <submittedName>
        <fullName evidence="3">Hemerythrin HHE cation binding domain protein</fullName>
    </submittedName>
</protein>
<name>U4Q7V9_9HYPH</name>
<gene>
    <name evidence="3" type="ORF">BN877_p0430</name>
</gene>
<dbReference type="HOGENOM" id="CLU_115857_0_0_5"/>
<reference evidence="3 4" key="1">
    <citation type="journal article" date="2013" name="Genome Announc.">
        <title>Complete Genome Sequence of the Sesbania Symbiont and Rice Growth-Promoting Endophyte Rhizobium sp. Strain IRBG74.</title>
        <authorList>
            <person name="Crook M.B."/>
            <person name="Mitra S."/>
            <person name="Ane J.M."/>
            <person name="Sadowsky M.J."/>
            <person name="Gyaneshwar P."/>
        </authorList>
    </citation>
    <scope>NUCLEOTIDE SEQUENCE [LARGE SCALE GENOMIC DNA]</scope>
    <source>
        <strain evidence="3 4">IRBG74</strain>
        <plasmid evidence="4">IRBL74_p</plasmid>
    </source>
</reference>
<proteinExistence type="predicted"/>